<accession>A0AAV7UUE3</accession>
<gene>
    <name evidence="1" type="ORF">NDU88_000799</name>
</gene>
<reference evidence="1" key="1">
    <citation type="journal article" date="2022" name="bioRxiv">
        <title>Sequencing and chromosome-scale assembly of the giantPleurodeles waltlgenome.</title>
        <authorList>
            <person name="Brown T."/>
            <person name="Elewa A."/>
            <person name="Iarovenko S."/>
            <person name="Subramanian E."/>
            <person name="Araus A.J."/>
            <person name="Petzold A."/>
            <person name="Susuki M."/>
            <person name="Suzuki K.-i.T."/>
            <person name="Hayashi T."/>
            <person name="Toyoda A."/>
            <person name="Oliveira C."/>
            <person name="Osipova E."/>
            <person name="Leigh N.D."/>
            <person name="Simon A."/>
            <person name="Yun M.H."/>
        </authorList>
    </citation>
    <scope>NUCLEOTIDE SEQUENCE</scope>
    <source>
        <strain evidence="1">20211129_DDA</strain>
        <tissue evidence="1">Liver</tissue>
    </source>
</reference>
<sequence length="49" mass="4805">GNEQIRSNIIRIPCGIPCMLATGACGSASVPDVAAEAVEGGGTNSSKDS</sequence>
<comment type="caution">
    <text evidence="1">The sequence shown here is derived from an EMBL/GenBank/DDBJ whole genome shotgun (WGS) entry which is preliminary data.</text>
</comment>
<dbReference type="AlphaFoldDB" id="A0AAV7UUE3"/>
<evidence type="ECO:0000313" key="1">
    <source>
        <dbReference type="EMBL" id="KAJ1191483.1"/>
    </source>
</evidence>
<protein>
    <submittedName>
        <fullName evidence="1">Uncharacterized protein</fullName>
    </submittedName>
</protein>
<proteinExistence type="predicted"/>
<organism evidence="1 2">
    <name type="scientific">Pleurodeles waltl</name>
    <name type="common">Iberian ribbed newt</name>
    <dbReference type="NCBI Taxonomy" id="8319"/>
    <lineage>
        <taxon>Eukaryota</taxon>
        <taxon>Metazoa</taxon>
        <taxon>Chordata</taxon>
        <taxon>Craniata</taxon>
        <taxon>Vertebrata</taxon>
        <taxon>Euteleostomi</taxon>
        <taxon>Amphibia</taxon>
        <taxon>Batrachia</taxon>
        <taxon>Caudata</taxon>
        <taxon>Salamandroidea</taxon>
        <taxon>Salamandridae</taxon>
        <taxon>Pleurodelinae</taxon>
        <taxon>Pleurodeles</taxon>
    </lineage>
</organism>
<dbReference type="Proteomes" id="UP001066276">
    <property type="component" value="Chromosome 2_2"/>
</dbReference>
<name>A0AAV7UUE3_PLEWA</name>
<dbReference type="EMBL" id="JANPWB010000004">
    <property type="protein sequence ID" value="KAJ1191483.1"/>
    <property type="molecule type" value="Genomic_DNA"/>
</dbReference>
<evidence type="ECO:0000313" key="2">
    <source>
        <dbReference type="Proteomes" id="UP001066276"/>
    </source>
</evidence>
<keyword evidence="2" id="KW-1185">Reference proteome</keyword>
<feature type="non-terminal residue" evidence="1">
    <location>
        <position position="49"/>
    </location>
</feature>
<feature type="non-terminal residue" evidence="1">
    <location>
        <position position="1"/>
    </location>
</feature>